<feature type="transmembrane region" description="Helical" evidence="1">
    <location>
        <begin position="555"/>
        <end position="577"/>
    </location>
</feature>
<keyword evidence="1" id="KW-1133">Transmembrane helix</keyword>
<dbReference type="PANTHER" id="PTHR37544">
    <property type="entry name" value="SPRAY-RELATED"/>
    <property type="match status" value="1"/>
</dbReference>
<sequence>MSPPNVVDSSQPRYDSNGNKVPIWEAIEVELRKDDKNPLKKQSSWNSWISKTTSWASTTDGATGRKPLWKPATLRFPVLGSIFTVTVLMIIGLEILAYLSVGKNNSNGGGLAFAATVDDISTIATVSYLYLPTVIAVIYSIIWSWIDLDSKRLEPWFQLSKPDGAAAEDSLLLQYPFDFLPFVPIRAARRRHWAVFITGSTMMLVSWAIVPFQSAIFSTGTVTRTREALMAATGSFMPLENQKVALNSQFLNTAYGVSWLDQKVPAYTTKEYALQPFSPTTSDVISSGNDTWSSSTLAYYTNLTCTPAIVKPGRSNGWIFDDGNGCVTYEISPQGASSAKFAVMYIPYFDDPNNDWALQNPNCTIEHSHNFLAVWGQSQYIENTTFRKFGNISAQFCRPTYHVQPVTATVNATSRAVMNIDDKSVPNTALPLPEADFNITNFEYIMGTGISQYQVGRPLGDDLPNILIVQQLPRLLKFNISWPFHNMVGFGLAASSGQVTDLADPSQMHKAFESAHKLLFSMAVAAMITPKEPTTNERIGLITDQPGSIIFVRSFSIVVEVFLAIVGILTCVLWLVYQQRQTNMTQDPASISDIMRLVCNTKEPLRGFNDSGTLTSQLLGERLRGHRYRLNAYNKGGAIEMRLESMQRAAGQDIDKFAEFQSNIDCPEQSQAVRPFELTFTTGAIAGAVIILAIASLSYLYHQITKFNGLARPSSNPLVLSILENLVPTAFATINEPFWILLNRLLCVLQPFTDLRNGKAKPDSTVDARYTSIPPQLAVWRALRSGHFLLATVCVMAISMNVLAVALSGIFNESLKDTNLPTNSTTIYNPALNGTPNIKESASSFYIVAYYDHFYATLANLKGNATLPPWVDDSFFYLPFNLPDSEQPSEEQLSIDGYSALTRGFGVDLTCEQIFQEGDNDTLVFRQRDNGSFTELSVVHKLADGGNVTCSSILETDGEIFTESWTNDTCAFEILSPFELSNTTGSSLPDNGYCSSVIVAGWARIGPANSATRQGISSTNTTNGRSFETAFMRCLPTLRTASFNVTVDSTKRIISSTRVGEFDTDLRPYGKESAIMSLMAQTSTMLLPRTGHPYRWHNDTFAIDWMNSLLKIQLNSSDLINPATPVPDIPATIPHFAGLFQLLAAVMFSFDTTLFNKAPANTTISVQIHTKQTRIFMTPTMFYISITILVLQLVTLAAYYAMRPRRFLPRMPLSIASIIAYVSASQAAQDYGNRSNEKSQETRYGYGRFKGADGRTHVGIEKEPLVVPLKSKNPDVKRRKWRLGRSLPPEEPRVWI</sequence>
<dbReference type="EMBL" id="KV460227">
    <property type="protein sequence ID" value="OBT96502.1"/>
    <property type="molecule type" value="Genomic_DNA"/>
</dbReference>
<keyword evidence="3" id="KW-1185">Reference proteome</keyword>
<keyword evidence="1" id="KW-0472">Membrane</keyword>
<dbReference type="STRING" id="342668.A0A1B8GKY0"/>
<feature type="transmembrane region" description="Helical" evidence="1">
    <location>
        <begin position="76"/>
        <end position="100"/>
    </location>
</feature>
<dbReference type="OrthoDB" id="3248909at2759"/>
<evidence type="ECO:0008006" key="4">
    <source>
        <dbReference type="Google" id="ProtNLM"/>
    </source>
</evidence>
<evidence type="ECO:0000256" key="1">
    <source>
        <dbReference type="SAM" id="Phobius"/>
    </source>
</evidence>
<feature type="transmembrane region" description="Helical" evidence="1">
    <location>
        <begin position="120"/>
        <end position="146"/>
    </location>
</feature>
<reference evidence="3" key="2">
    <citation type="journal article" date="2018" name="Nat. Commun.">
        <title>Extreme sensitivity to ultraviolet light in the fungal pathogen causing white-nose syndrome of bats.</title>
        <authorList>
            <person name="Palmer J.M."/>
            <person name="Drees K.P."/>
            <person name="Foster J.T."/>
            <person name="Lindner D.L."/>
        </authorList>
    </citation>
    <scope>NUCLEOTIDE SEQUENCE [LARGE SCALE GENOMIC DNA]</scope>
    <source>
        <strain evidence="3">UAMH 10579</strain>
    </source>
</reference>
<dbReference type="InterPro" id="IPR021840">
    <property type="entry name" value="DUF3433"/>
</dbReference>
<feature type="transmembrane region" description="Helical" evidence="1">
    <location>
        <begin position="678"/>
        <end position="702"/>
    </location>
</feature>
<name>A0A1B8GKY0_9PEZI</name>
<proteinExistence type="predicted"/>
<organism evidence="2 3">
    <name type="scientific">Pseudogymnoascus verrucosus</name>
    <dbReference type="NCBI Taxonomy" id="342668"/>
    <lineage>
        <taxon>Eukaryota</taxon>
        <taxon>Fungi</taxon>
        <taxon>Dikarya</taxon>
        <taxon>Ascomycota</taxon>
        <taxon>Pezizomycotina</taxon>
        <taxon>Leotiomycetes</taxon>
        <taxon>Thelebolales</taxon>
        <taxon>Thelebolaceae</taxon>
        <taxon>Pseudogymnoascus</taxon>
    </lineage>
</organism>
<reference evidence="2 3" key="1">
    <citation type="submission" date="2016-03" db="EMBL/GenBank/DDBJ databases">
        <title>Comparative genomics of Pseudogymnoascus destructans, the fungus causing white-nose syndrome of bats.</title>
        <authorList>
            <person name="Palmer J.M."/>
            <person name="Drees K.P."/>
            <person name="Foster J.T."/>
            <person name="Lindner D.L."/>
        </authorList>
    </citation>
    <scope>NUCLEOTIDE SEQUENCE [LARGE SCALE GENOMIC DNA]</scope>
    <source>
        <strain evidence="2 3">UAMH 10579</strain>
    </source>
</reference>
<gene>
    <name evidence="2" type="ORF">VE01_05351</name>
</gene>
<protein>
    <recommendedName>
        <fullName evidence="4">DUF3433 domain containing protein</fullName>
    </recommendedName>
</protein>
<evidence type="ECO:0000313" key="3">
    <source>
        <dbReference type="Proteomes" id="UP000091956"/>
    </source>
</evidence>
<dbReference type="Pfam" id="PF11915">
    <property type="entry name" value="DUF3433"/>
    <property type="match status" value="2"/>
</dbReference>
<feature type="transmembrane region" description="Helical" evidence="1">
    <location>
        <begin position="193"/>
        <end position="210"/>
    </location>
</feature>
<dbReference type="GeneID" id="28838737"/>
<evidence type="ECO:0000313" key="2">
    <source>
        <dbReference type="EMBL" id="OBT96502.1"/>
    </source>
</evidence>
<dbReference type="Proteomes" id="UP000091956">
    <property type="component" value="Unassembled WGS sequence"/>
</dbReference>
<dbReference type="RefSeq" id="XP_018130235.1">
    <property type="nucleotide sequence ID" value="XM_018274815.2"/>
</dbReference>
<dbReference type="PANTHER" id="PTHR37544:SF3">
    <property type="entry name" value="SPRAY"/>
    <property type="match status" value="1"/>
</dbReference>
<feature type="transmembrane region" description="Helical" evidence="1">
    <location>
        <begin position="788"/>
        <end position="811"/>
    </location>
</feature>
<accession>A0A1B8GKY0</accession>
<keyword evidence="1" id="KW-0812">Transmembrane</keyword>
<feature type="transmembrane region" description="Helical" evidence="1">
    <location>
        <begin position="1181"/>
        <end position="1202"/>
    </location>
</feature>